<organism evidence="3 4">
    <name type="scientific">Trypanosoma theileri</name>
    <dbReference type="NCBI Taxonomy" id="67003"/>
    <lineage>
        <taxon>Eukaryota</taxon>
        <taxon>Discoba</taxon>
        <taxon>Euglenozoa</taxon>
        <taxon>Kinetoplastea</taxon>
        <taxon>Metakinetoplastina</taxon>
        <taxon>Trypanosomatida</taxon>
        <taxon>Trypanosomatidae</taxon>
        <taxon>Trypanosoma</taxon>
    </lineage>
</organism>
<feature type="compositionally biased region" description="Polar residues" evidence="1">
    <location>
        <begin position="232"/>
        <end position="267"/>
    </location>
</feature>
<sequence>MMSARQAFCAITIALCCLCSYVVAADEAEGKALEAKSTELGSDGLPVPGIGKSKTSSCPPHSPPGADTSECLESGGEEHNDDHVNRDPSQELVQPHSPVIHTNGDHREEGSVSSDTKNELTEPGPKEKQVQEDTGRHVNNPGVDTEKSGVPTSTEERRGAGVESLSPSREAGPGGNVHTENEEGALGPGVREEDGSTADGRGKGSQTAAEKAEEQEESHPQGERTENAGRTEASSTNAVSSTGNEENNVNQQAEGNGVQSTTETLSAPTEGDAMRDTVNTTNNEESTTTTTTTLPPELANNKKGNADSSSSISSSVWVRVPLLIVVTLACILV</sequence>
<evidence type="ECO:0008006" key="5">
    <source>
        <dbReference type="Google" id="ProtNLM"/>
    </source>
</evidence>
<feature type="compositionally biased region" description="Basic and acidic residues" evidence="1">
    <location>
        <begin position="76"/>
        <end position="89"/>
    </location>
</feature>
<feature type="signal peptide" evidence="2">
    <location>
        <begin position="1"/>
        <end position="24"/>
    </location>
</feature>
<name>A0A1X0NGM7_9TRYP</name>
<feature type="compositionally biased region" description="Basic and acidic residues" evidence="1">
    <location>
        <begin position="217"/>
        <end position="229"/>
    </location>
</feature>
<feature type="compositionally biased region" description="Low complexity" evidence="1">
    <location>
        <begin position="277"/>
        <end position="293"/>
    </location>
</feature>
<dbReference type="GeneID" id="39990570"/>
<feature type="chain" id="PRO_5013162719" description="Mucin-associated surface protein (MASP)" evidence="2">
    <location>
        <begin position="25"/>
        <end position="333"/>
    </location>
</feature>
<protein>
    <recommendedName>
        <fullName evidence="5">Mucin-associated surface protein (MASP)</fullName>
    </recommendedName>
</protein>
<dbReference type="EMBL" id="NBCO01000055">
    <property type="protein sequence ID" value="ORC83856.1"/>
    <property type="molecule type" value="Genomic_DNA"/>
</dbReference>
<dbReference type="Proteomes" id="UP000192257">
    <property type="component" value="Unassembled WGS sequence"/>
</dbReference>
<accession>A0A1X0NGM7</accession>
<evidence type="ECO:0000313" key="4">
    <source>
        <dbReference type="Proteomes" id="UP000192257"/>
    </source>
</evidence>
<evidence type="ECO:0000256" key="2">
    <source>
        <dbReference type="SAM" id="SignalP"/>
    </source>
</evidence>
<dbReference type="VEuPathDB" id="TriTrypDB:TM35_000551250"/>
<feature type="compositionally biased region" description="Basic and acidic residues" evidence="1">
    <location>
        <begin position="103"/>
        <end position="136"/>
    </location>
</feature>
<evidence type="ECO:0000256" key="1">
    <source>
        <dbReference type="SAM" id="MobiDB-lite"/>
    </source>
</evidence>
<reference evidence="3 4" key="1">
    <citation type="submission" date="2017-03" db="EMBL/GenBank/DDBJ databases">
        <title>An alternative strategy for trypanosome survival in the mammalian bloodstream revealed through genome and transcriptome analysis of the ubiquitous bovine parasite Trypanosoma (Megatrypanum) theileri.</title>
        <authorList>
            <person name="Kelly S."/>
            <person name="Ivens A."/>
            <person name="Mott A."/>
            <person name="O'Neill E."/>
            <person name="Emms D."/>
            <person name="Macleod O."/>
            <person name="Voorheis P."/>
            <person name="Matthews J."/>
            <person name="Matthews K."/>
            <person name="Carrington M."/>
        </authorList>
    </citation>
    <scope>NUCLEOTIDE SEQUENCE [LARGE SCALE GENOMIC DNA]</scope>
    <source>
        <strain evidence="3">Edinburgh</strain>
    </source>
</reference>
<dbReference type="RefSeq" id="XP_028877922.1">
    <property type="nucleotide sequence ID" value="XM_029030790.1"/>
</dbReference>
<keyword evidence="2" id="KW-0732">Signal</keyword>
<gene>
    <name evidence="3" type="ORF">TM35_000551250</name>
</gene>
<evidence type="ECO:0000313" key="3">
    <source>
        <dbReference type="EMBL" id="ORC83856.1"/>
    </source>
</evidence>
<feature type="region of interest" description="Disordered" evidence="1">
    <location>
        <begin position="39"/>
        <end position="312"/>
    </location>
</feature>
<comment type="caution">
    <text evidence="3">The sequence shown here is derived from an EMBL/GenBank/DDBJ whole genome shotgun (WGS) entry which is preliminary data.</text>
</comment>
<keyword evidence="4" id="KW-1185">Reference proteome</keyword>
<proteinExistence type="predicted"/>
<dbReference type="AlphaFoldDB" id="A0A1X0NGM7"/>